<accession>A0A2Z6M5Z2</accession>
<sequence>MQSLCIRGNPCLVDSLEEQHWELLDQDRLKNTHRNERRMSSKWMSTIGAEPESCASAYQ</sequence>
<dbReference type="AlphaFoldDB" id="A0A2Z6M5Z2"/>
<organism evidence="2 3">
    <name type="scientific">Trifolium subterraneum</name>
    <name type="common">Subterranean clover</name>
    <dbReference type="NCBI Taxonomy" id="3900"/>
    <lineage>
        <taxon>Eukaryota</taxon>
        <taxon>Viridiplantae</taxon>
        <taxon>Streptophyta</taxon>
        <taxon>Embryophyta</taxon>
        <taxon>Tracheophyta</taxon>
        <taxon>Spermatophyta</taxon>
        <taxon>Magnoliopsida</taxon>
        <taxon>eudicotyledons</taxon>
        <taxon>Gunneridae</taxon>
        <taxon>Pentapetalae</taxon>
        <taxon>rosids</taxon>
        <taxon>fabids</taxon>
        <taxon>Fabales</taxon>
        <taxon>Fabaceae</taxon>
        <taxon>Papilionoideae</taxon>
        <taxon>50 kb inversion clade</taxon>
        <taxon>NPAAA clade</taxon>
        <taxon>Hologalegina</taxon>
        <taxon>IRL clade</taxon>
        <taxon>Trifolieae</taxon>
        <taxon>Trifolium</taxon>
    </lineage>
</organism>
<evidence type="ECO:0000256" key="1">
    <source>
        <dbReference type="SAM" id="MobiDB-lite"/>
    </source>
</evidence>
<protein>
    <submittedName>
        <fullName evidence="2">Uncharacterized protein</fullName>
    </submittedName>
</protein>
<keyword evidence="3" id="KW-1185">Reference proteome</keyword>
<feature type="region of interest" description="Disordered" evidence="1">
    <location>
        <begin position="36"/>
        <end position="59"/>
    </location>
</feature>
<evidence type="ECO:0000313" key="3">
    <source>
        <dbReference type="Proteomes" id="UP000242715"/>
    </source>
</evidence>
<gene>
    <name evidence="2" type="ORF">TSUD_317360</name>
</gene>
<reference evidence="3" key="1">
    <citation type="journal article" date="2017" name="Front. Plant Sci.">
        <title>Climate Clever Clovers: New Paradigm to Reduce the Environmental Footprint of Ruminants by Breeding Low Methanogenic Forages Utilizing Haplotype Variation.</title>
        <authorList>
            <person name="Kaur P."/>
            <person name="Appels R."/>
            <person name="Bayer P.E."/>
            <person name="Keeble-Gagnere G."/>
            <person name="Wang J."/>
            <person name="Hirakawa H."/>
            <person name="Shirasawa K."/>
            <person name="Vercoe P."/>
            <person name="Stefanova K."/>
            <person name="Durmic Z."/>
            <person name="Nichols P."/>
            <person name="Revell C."/>
            <person name="Isobe S.N."/>
            <person name="Edwards D."/>
            <person name="Erskine W."/>
        </authorList>
    </citation>
    <scope>NUCLEOTIDE SEQUENCE [LARGE SCALE GENOMIC DNA]</scope>
    <source>
        <strain evidence="3">cv. Daliak</strain>
    </source>
</reference>
<name>A0A2Z6M5Z2_TRISU</name>
<dbReference type="EMBL" id="DF973341">
    <property type="protein sequence ID" value="GAU26738.1"/>
    <property type="molecule type" value="Genomic_DNA"/>
</dbReference>
<evidence type="ECO:0000313" key="2">
    <source>
        <dbReference type="EMBL" id="GAU26738.1"/>
    </source>
</evidence>
<proteinExistence type="predicted"/>
<dbReference type="Proteomes" id="UP000242715">
    <property type="component" value="Unassembled WGS sequence"/>
</dbReference>